<evidence type="ECO:0000313" key="2">
    <source>
        <dbReference type="Proteomes" id="UP001597440"/>
    </source>
</evidence>
<accession>A0ABW5L0J4</accession>
<dbReference type="EMBL" id="JBHULD010000004">
    <property type="protein sequence ID" value="MFD2553392.1"/>
    <property type="molecule type" value="Genomic_DNA"/>
</dbReference>
<organism evidence="1 2">
    <name type="scientific">Sphingobacterium tabacisoli</name>
    <dbReference type="NCBI Taxonomy" id="2044855"/>
    <lineage>
        <taxon>Bacteria</taxon>
        <taxon>Pseudomonadati</taxon>
        <taxon>Bacteroidota</taxon>
        <taxon>Sphingobacteriia</taxon>
        <taxon>Sphingobacteriales</taxon>
        <taxon>Sphingobacteriaceae</taxon>
        <taxon>Sphingobacterium</taxon>
    </lineage>
</organism>
<comment type="caution">
    <text evidence="1">The sequence shown here is derived from an EMBL/GenBank/DDBJ whole genome shotgun (WGS) entry which is preliminary data.</text>
</comment>
<dbReference type="RefSeq" id="WP_210355237.1">
    <property type="nucleotide sequence ID" value="NZ_JAEQMU010000004.1"/>
</dbReference>
<evidence type="ECO:0000313" key="1">
    <source>
        <dbReference type="EMBL" id="MFD2553392.1"/>
    </source>
</evidence>
<gene>
    <name evidence="1" type="ORF">ACFSQW_03235</name>
</gene>
<evidence type="ECO:0008006" key="3">
    <source>
        <dbReference type="Google" id="ProtNLM"/>
    </source>
</evidence>
<keyword evidence="2" id="KW-1185">Reference proteome</keyword>
<dbReference type="Proteomes" id="UP001597440">
    <property type="component" value="Unassembled WGS sequence"/>
</dbReference>
<sequence>MKKKNDEPKIRVYTRKCYPMYIAIYYRMLIHRISQNLSPKEMSFLMGKPLDFMTKVERIKFIRWMISDFFRTGRSLKIDGIGLLFPSVKADITETFLYQISIKTYEDYVVYDMKKMDSEKEVFIDEFQLIDQKYDINIYQRYSESEIQEVRDWLKTVFEEDYFQEGRTPLEIYKKNCVDFENRVKPIVVLTILHEQVNLKDFPTIKRVESKSGAYYIATSAVDI</sequence>
<reference evidence="2" key="1">
    <citation type="journal article" date="2019" name="Int. J. Syst. Evol. Microbiol.">
        <title>The Global Catalogue of Microorganisms (GCM) 10K type strain sequencing project: providing services to taxonomists for standard genome sequencing and annotation.</title>
        <authorList>
            <consortium name="The Broad Institute Genomics Platform"/>
            <consortium name="The Broad Institute Genome Sequencing Center for Infectious Disease"/>
            <person name="Wu L."/>
            <person name="Ma J."/>
        </authorList>
    </citation>
    <scope>NUCLEOTIDE SEQUENCE [LARGE SCALE GENOMIC DNA]</scope>
    <source>
        <strain evidence="2">KCTC 52298</strain>
    </source>
</reference>
<protein>
    <recommendedName>
        <fullName evidence="3">SMODS-associated NUDIX domain-containing protein</fullName>
    </recommendedName>
</protein>
<name>A0ABW5L0J4_9SPHI</name>
<proteinExistence type="predicted"/>